<evidence type="ECO:0000259" key="6">
    <source>
        <dbReference type="PROSITE" id="PS51332"/>
    </source>
</evidence>
<keyword evidence="4" id="KW-0408">Iron</keyword>
<keyword evidence="9" id="KW-1185">Reference proteome</keyword>
<dbReference type="InterPro" id="IPR006638">
    <property type="entry name" value="Elp3/MiaA/NifB-like_rSAM"/>
</dbReference>
<dbReference type="InterPro" id="IPR058240">
    <property type="entry name" value="rSAM_sf"/>
</dbReference>
<feature type="domain" description="Radical SAM core" evidence="7">
    <location>
        <begin position="267"/>
        <end position="515"/>
    </location>
</feature>
<dbReference type="InterPro" id="IPR007197">
    <property type="entry name" value="rSAM"/>
</dbReference>
<dbReference type="GO" id="GO:0046872">
    <property type="term" value="F:metal ion binding"/>
    <property type="evidence" value="ECO:0007669"/>
    <property type="project" value="UniProtKB-KW"/>
</dbReference>
<dbReference type="RefSeq" id="WP_145844922.1">
    <property type="nucleotide sequence ID" value="NZ_CP042239.1"/>
</dbReference>
<reference evidence="8 9" key="1">
    <citation type="submission" date="2019-07" db="EMBL/GenBank/DDBJ databases">
        <title>Sphingomonas alkalisoli sp. nov., isolated from rhizosphere soil of Suaedae salsa.</title>
        <authorList>
            <person name="Zhang H."/>
            <person name="Xu L."/>
            <person name="Zhang J.-X."/>
            <person name="Sun J.-Q."/>
        </authorList>
    </citation>
    <scope>NUCLEOTIDE SEQUENCE [LARGE SCALE GENOMIC DNA]</scope>
    <source>
        <strain evidence="8 9">XS-10</strain>
    </source>
</reference>
<dbReference type="OrthoDB" id="9801424at2"/>
<dbReference type="GO" id="GO:0051536">
    <property type="term" value="F:iron-sulfur cluster binding"/>
    <property type="evidence" value="ECO:0007669"/>
    <property type="project" value="UniProtKB-KW"/>
</dbReference>
<dbReference type="SFLD" id="SFLDS00029">
    <property type="entry name" value="Radical_SAM"/>
    <property type="match status" value="1"/>
</dbReference>
<feature type="domain" description="B12-binding" evidence="6">
    <location>
        <begin position="80"/>
        <end position="219"/>
    </location>
</feature>
<keyword evidence="5" id="KW-0411">Iron-sulfur</keyword>
<dbReference type="SFLD" id="SFLDF00324">
    <property type="entry name" value="bacteriocin_maturation"/>
    <property type="match status" value="1"/>
</dbReference>
<dbReference type="KEGG" id="ssua:FPZ54_03205"/>
<dbReference type="AlphaFoldDB" id="A0A518RCD8"/>
<dbReference type="Pfam" id="PF04055">
    <property type="entry name" value="Radical_SAM"/>
    <property type="match status" value="1"/>
</dbReference>
<protein>
    <submittedName>
        <fullName evidence="8">RiPP maturation radical SAM protein 1</fullName>
    </submittedName>
</protein>
<dbReference type="Gene3D" id="3.40.50.280">
    <property type="entry name" value="Cobalamin-binding domain"/>
    <property type="match status" value="1"/>
</dbReference>
<dbReference type="Gene3D" id="3.20.20.70">
    <property type="entry name" value="Aldolase class I"/>
    <property type="match status" value="1"/>
</dbReference>
<evidence type="ECO:0000256" key="5">
    <source>
        <dbReference type="ARBA" id="ARBA00023014"/>
    </source>
</evidence>
<accession>A0A518RCD8</accession>
<evidence type="ECO:0000313" key="8">
    <source>
        <dbReference type="EMBL" id="QDX25127.1"/>
    </source>
</evidence>
<keyword evidence="2" id="KW-0949">S-adenosyl-L-methionine</keyword>
<keyword evidence="3" id="KW-0479">Metal-binding</keyword>
<dbReference type="GO" id="GO:0003824">
    <property type="term" value="F:catalytic activity"/>
    <property type="evidence" value="ECO:0007669"/>
    <property type="project" value="InterPro"/>
</dbReference>
<dbReference type="SFLD" id="SFLDG01082">
    <property type="entry name" value="B12-binding_domain_containing"/>
    <property type="match status" value="1"/>
</dbReference>
<dbReference type="InterPro" id="IPR006158">
    <property type="entry name" value="Cobalamin-bd"/>
</dbReference>
<dbReference type="SUPFAM" id="SSF102114">
    <property type="entry name" value="Radical SAM enzymes"/>
    <property type="match status" value="1"/>
</dbReference>
<evidence type="ECO:0000256" key="4">
    <source>
        <dbReference type="ARBA" id="ARBA00023004"/>
    </source>
</evidence>
<name>A0A518RCD8_9SPHN</name>
<dbReference type="InterPro" id="IPR023984">
    <property type="entry name" value="rSAM_ocin_1"/>
</dbReference>
<dbReference type="EMBL" id="CP042239">
    <property type="protein sequence ID" value="QDX25127.1"/>
    <property type="molecule type" value="Genomic_DNA"/>
</dbReference>
<dbReference type="NCBIfam" id="TIGR03975">
    <property type="entry name" value="rSAM_ocin_1"/>
    <property type="match status" value="1"/>
</dbReference>
<dbReference type="InterPro" id="IPR051198">
    <property type="entry name" value="BchE-like"/>
</dbReference>
<dbReference type="CDD" id="cd01335">
    <property type="entry name" value="Radical_SAM"/>
    <property type="match status" value="1"/>
</dbReference>
<dbReference type="PROSITE" id="PS51918">
    <property type="entry name" value="RADICAL_SAM"/>
    <property type="match status" value="1"/>
</dbReference>
<dbReference type="PANTHER" id="PTHR43409">
    <property type="entry name" value="ANAEROBIC MAGNESIUM-PROTOPORPHYRIN IX MONOMETHYL ESTER CYCLASE-RELATED"/>
    <property type="match status" value="1"/>
</dbReference>
<dbReference type="GO" id="GO:0031419">
    <property type="term" value="F:cobalamin binding"/>
    <property type="evidence" value="ECO:0007669"/>
    <property type="project" value="InterPro"/>
</dbReference>
<comment type="cofactor">
    <cofactor evidence="1">
        <name>[4Fe-4S] cluster</name>
        <dbReference type="ChEBI" id="CHEBI:49883"/>
    </cofactor>
</comment>
<evidence type="ECO:0000259" key="7">
    <source>
        <dbReference type="PROSITE" id="PS51918"/>
    </source>
</evidence>
<dbReference type="Proteomes" id="UP000318055">
    <property type="component" value="Chromosome"/>
</dbReference>
<evidence type="ECO:0000256" key="2">
    <source>
        <dbReference type="ARBA" id="ARBA00022691"/>
    </source>
</evidence>
<dbReference type="PANTHER" id="PTHR43409:SF7">
    <property type="entry name" value="BLL1977 PROTEIN"/>
    <property type="match status" value="1"/>
</dbReference>
<gene>
    <name evidence="8" type="ORF">FPZ54_03205</name>
</gene>
<dbReference type="SMART" id="SM00729">
    <property type="entry name" value="Elp3"/>
    <property type="match status" value="1"/>
</dbReference>
<evidence type="ECO:0000256" key="1">
    <source>
        <dbReference type="ARBA" id="ARBA00001966"/>
    </source>
</evidence>
<dbReference type="PROSITE" id="PS51332">
    <property type="entry name" value="B12_BINDING"/>
    <property type="match status" value="1"/>
</dbReference>
<dbReference type="InterPro" id="IPR013785">
    <property type="entry name" value="Aldolase_TIM"/>
</dbReference>
<evidence type="ECO:0000313" key="9">
    <source>
        <dbReference type="Proteomes" id="UP000318055"/>
    </source>
</evidence>
<organism evidence="8 9">
    <name type="scientific">Sphingomonas suaedae</name>
    <dbReference type="NCBI Taxonomy" id="2599297"/>
    <lineage>
        <taxon>Bacteria</taxon>
        <taxon>Pseudomonadati</taxon>
        <taxon>Pseudomonadota</taxon>
        <taxon>Alphaproteobacteria</taxon>
        <taxon>Sphingomonadales</taxon>
        <taxon>Sphingomonadaceae</taxon>
        <taxon>Sphingomonas</taxon>
    </lineage>
</organism>
<proteinExistence type="predicted"/>
<evidence type="ECO:0000256" key="3">
    <source>
        <dbReference type="ARBA" id="ARBA00022723"/>
    </source>
</evidence>
<dbReference type="GO" id="GO:0005829">
    <property type="term" value="C:cytosol"/>
    <property type="evidence" value="ECO:0007669"/>
    <property type="project" value="TreeGrafter"/>
</dbReference>
<sequence>MDEQAPIDVLLVNMPFSPTELPSTGLSLLAQCLREAGFRAKVDYPNLRLEQAIGESAYARLSRGWFAHILVGEWVFSRLLAPVGSAEIFADMIRRRFADQIWAGRQPELVERVIDRLPEVEAAAAELIDALVAKVGALRPRVVGFSSCFHQHVASLAAARRVKEAFPETLVVLGGSNCNGTMGLETFRHFPFLDAVVSGPGEIALLELVRHHLSGTAMPDMPGVYLRGPRRSTHEELVDLTESVAPEPLLDGLPLVDYDDYFDAFPTDGSRRVKLPIETSRGCWWGQKHHCVFCSENADSIKYRVKSSDRVIDEFRWLTERYPGCAIQATDEILDPRHIPTVMPELAKLPDKPSIYFSIKANIRKDELKTLVGAGTDSLQAGIESLDDDVLRGMRKGVTAIRNVQLLKWCRELGISMQWSILYGFPFERPQSYTDMAALLPLLTHLEPTKLIEVKLQRYSPLFREAARFGISDIRPDESYGHIYALSDAVLSDLAYWFSYRCERPVALHDYVAPLQEAAAQWRQAAGEAFLFFTDDGEHLAICDTRRVASCDFHLLEGPAREIYRACDAAQPAHAVCKQIAESFPDVDAARVQEILDGLVAHRLVMESGGLYLALAIELSTRSLPPMPVMARFVGARDAALRERQPRRMSVAAAA</sequence>